<evidence type="ECO:0000313" key="9">
    <source>
        <dbReference type="EMBL" id="GGC55946.1"/>
    </source>
</evidence>
<organism evidence="9 10">
    <name type="scientific">Chelatococcus reniformis</name>
    <dbReference type="NCBI Taxonomy" id="1494448"/>
    <lineage>
        <taxon>Bacteria</taxon>
        <taxon>Pseudomonadati</taxon>
        <taxon>Pseudomonadota</taxon>
        <taxon>Alphaproteobacteria</taxon>
        <taxon>Hyphomicrobiales</taxon>
        <taxon>Chelatococcaceae</taxon>
        <taxon>Chelatococcus</taxon>
    </lineage>
</organism>
<feature type="transmembrane region" description="Helical" evidence="7">
    <location>
        <begin position="67"/>
        <end position="88"/>
    </location>
</feature>
<dbReference type="InterPro" id="IPR003416">
    <property type="entry name" value="MgtC/SapB/SrpB/YhiD_fam"/>
</dbReference>
<proteinExistence type="inferred from homology"/>
<dbReference type="PANTHER" id="PTHR33778">
    <property type="entry name" value="PROTEIN MGTC"/>
    <property type="match status" value="1"/>
</dbReference>
<keyword evidence="5 7" id="KW-1133">Transmembrane helix</keyword>
<keyword evidence="3" id="KW-1003">Cell membrane</keyword>
<dbReference type="PRINTS" id="PR01837">
    <property type="entry name" value="MGTCSAPBPROT"/>
</dbReference>
<keyword evidence="7" id="KW-0997">Cell inner membrane</keyword>
<comment type="similarity">
    <text evidence="2 7">Belongs to the MgtC/SapB family.</text>
</comment>
<gene>
    <name evidence="9" type="ORF">GCM10010994_13610</name>
</gene>
<feature type="transmembrane region" description="Helical" evidence="7">
    <location>
        <begin position="95"/>
        <end position="113"/>
    </location>
</feature>
<evidence type="ECO:0000259" key="8">
    <source>
        <dbReference type="Pfam" id="PF02308"/>
    </source>
</evidence>
<keyword evidence="4 7" id="KW-0812">Transmembrane</keyword>
<feature type="transmembrane region" description="Helical" evidence="7">
    <location>
        <begin position="7"/>
        <end position="24"/>
    </location>
</feature>
<evidence type="ECO:0000256" key="1">
    <source>
        <dbReference type="ARBA" id="ARBA00004651"/>
    </source>
</evidence>
<evidence type="ECO:0000256" key="4">
    <source>
        <dbReference type="ARBA" id="ARBA00022692"/>
    </source>
</evidence>
<dbReference type="EMBL" id="BMGG01000002">
    <property type="protein sequence ID" value="GGC55946.1"/>
    <property type="molecule type" value="Genomic_DNA"/>
</dbReference>
<evidence type="ECO:0000256" key="5">
    <source>
        <dbReference type="ARBA" id="ARBA00022989"/>
    </source>
</evidence>
<reference evidence="9" key="1">
    <citation type="journal article" date="2014" name="Int. J. Syst. Evol. Microbiol.">
        <title>Complete genome sequence of Corynebacterium casei LMG S-19264T (=DSM 44701T), isolated from a smear-ripened cheese.</title>
        <authorList>
            <consortium name="US DOE Joint Genome Institute (JGI-PGF)"/>
            <person name="Walter F."/>
            <person name="Albersmeier A."/>
            <person name="Kalinowski J."/>
            <person name="Ruckert C."/>
        </authorList>
    </citation>
    <scope>NUCLEOTIDE SEQUENCE</scope>
    <source>
        <strain evidence="9">CGMCC 1.12919</strain>
    </source>
</reference>
<comment type="caution">
    <text evidence="9">The sequence shown here is derived from an EMBL/GenBank/DDBJ whole genome shotgun (WGS) entry which is preliminary data.</text>
</comment>
<name>A0A916XAC5_9HYPH</name>
<dbReference type="GO" id="GO:0005886">
    <property type="term" value="C:plasma membrane"/>
    <property type="evidence" value="ECO:0007669"/>
    <property type="project" value="UniProtKB-SubCell"/>
</dbReference>
<feature type="transmembrane region" description="Helical" evidence="7">
    <location>
        <begin position="119"/>
        <end position="137"/>
    </location>
</feature>
<evidence type="ECO:0000256" key="3">
    <source>
        <dbReference type="ARBA" id="ARBA00022475"/>
    </source>
</evidence>
<protein>
    <recommendedName>
        <fullName evidence="7">Protein MgtC</fullName>
    </recommendedName>
</protein>
<dbReference type="RefSeq" id="WP_188608376.1">
    <property type="nucleotide sequence ID" value="NZ_BMGG01000002.1"/>
</dbReference>
<evidence type="ECO:0000256" key="7">
    <source>
        <dbReference type="RuleBase" id="RU365041"/>
    </source>
</evidence>
<dbReference type="InterPro" id="IPR049177">
    <property type="entry name" value="MgtC_SapB_SrpB_YhiD_N"/>
</dbReference>
<dbReference type="AlphaFoldDB" id="A0A916XAC5"/>
<keyword evidence="6 7" id="KW-0472">Membrane</keyword>
<dbReference type="Pfam" id="PF02308">
    <property type="entry name" value="MgtC"/>
    <property type="match status" value="1"/>
</dbReference>
<sequence>MAEVEDVVLRLLAATLVGMAIGLNRDLKGKPTGMRTLSLVSLGAAVVCVSVVHLPGIQDNSDALSRVVQGIIQGVLTGVGFIGAGVVLRRPDRLAVHNLTTAATVWICAALGIACGLAAWNIVLVGLAITFALLIFGGPFERAVERWLGVAGDDGNG</sequence>
<reference evidence="9" key="2">
    <citation type="submission" date="2020-09" db="EMBL/GenBank/DDBJ databases">
        <authorList>
            <person name="Sun Q."/>
            <person name="Zhou Y."/>
        </authorList>
    </citation>
    <scope>NUCLEOTIDE SEQUENCE</scope>
    <source>
        <strain evidence="9">CGMCC 1.12919</strain>
    </source>
</reference>
<evidence type="ECO:0000256" key="6">
    <source>
        <dbReference type="ARBA" id="ARBA00023136"/>
    </source>
</evidence>
<accession>A0A916XAC5</accession>
<keyword evidence="10" id="KW-1185">Reference proteome</keyword>
<evidence type="ECO:0000256" key="2">
    <source>
        <dbReference type="ARBA" id="ARBA00009298"/>
    </source>
</evidence>
<feature type="domain" description="MgtC/SapB/SrpB/YhiD N-terminal" evidence="8">
    <location>
        <begin position="11"/>
        <end position="142"/>
    </location>
</feature>
<dbReference type="Proteomes" id="UP000637002">
    <property type="component" value="Unassembled WGS sequence"/>
</dbReference>
<feature type="transmembrane region" description="Helical" evidence="7">
    <location>
        <begin position="36"/>
        <end position="55"/>
    </location>
</feature>
<evidence type="ECO:0000313" key="10">
    <source>
        <dbReference type="Proteomes" id="UP000637002"/>
    </source>
</evidence>
<dbReference type="PANTHER" id="PTHR33778:SF1">
    <property type="entry name" value="MAGNESIUM TRANSPORTER YHID-RELATED"/>
    <property type="match status" value="1"/>
</dbReference>
<comment type="subcellular location">
    <subcellularLocation>
        <location evidence="7">Cell inner membrane</location>
        <topology evidence="7">Multi-pass membrane protein</topology>
    </subcellularLocation>
    <subcellularLocation>
        <location evidence="1">Cell membrane</location>
        <topology evidence="1">Multi-pass membrane protein</topology>
    </subcellularLocation>
</comment>